<evidence type="ECO:0000256" key="3">
    <source>
        <dbReference type="ARBA" id="ARBA00022679"/>
    </source>
</evidence>
<comment type="subcellular location">
    <subcellularLocation>
        <location evidence="1">Golgi apparatus membrane</location>
        <topology evidence="1">Multi-pass membrane protein</topology>
    </subcellularLocation>
</comment>
<dbReference type="GO" id="GO:0016757">
    <property type="term" value="F:glycosyltransferase activity"/>
    <property type="evidence" value="ECO:0007669"/>
    <property type="project" value="UniProtKB-KW"/>
</dbReference>
<evidence type="ECO:0000256" key="7">
    <source>
        <dbReference type="ARBA" id="ARBA00023136"/>
    </source>
</evidence>
<protein>
    <submittedName>
        <fullName evidence="10">Glycosyltransferase</fullName>
    </submittedName>
</protein>
<evidence type="ECO:0000256" key="2">
    <source>
        <dbReference type="ARBA" id="ARBA00022676"/>
    </source>
</evidence>
<dbReference type="InterPro" id="IPR029044">
    <property type="entry name" value="Nucleotide-diphossugar_trans"/>
</dbReference>
<dbReference type="FunFam" id="3.90.550.10:FF:000057">
    <property type="entry name" value="Glycosyltransferase-like protein, family 2"/>
    <property type="match status" value="1"/>
</dbReference>
<organism evidence="10 11">
    <name type="scientific">Adhaeribacter swui</name>
    <dbReference type="NCBI Taxonomy" id="2086471"/>
    <lineage>
        <taxon>Bacteria</taxon>
        <taxon>Pseudomonadati</taxon>
        <taxon>Bacteroidota</taxon>
        <taxon>Cytophagia</taxon>
        <taxon>Cytophagales</taxon>
        <taxon>Hymenobacteraceae</taxon>
        <taxon>Adhaeribacter</taxon>
    </lineage>
</organism>
<dbReference type="EMBL" id="CP055156">
    <property type="protein sequence ID" value="QNF35359.1"/>
    <property type="molecule type" value="Genomic_DNA"/>
</dbReference>
<evidence type="ECO:0000313" key="11">
    <source>
        <dbReference type="Proteomes" id="UP000515237"/>
    </source>
</evidence>
<accession>A0A7G7GDX5</accession>
<feature type="transmembrane region" description="Helical" evidence="9">
    <location>
        <begin position="441"/>
        <end position="465"/>
    </location>
</feature>
<reference evidence="10 11" key="1">
    <citation type="journal article" date="2018" name="Int. J. Syst. Evol. Microbiol.">
        <title>Adhaeribacter swui sp. nov., isolated from wet mud.</title>
        <authorList>
            <person name="Kim D.U."/>
            <person name="Kim K.W."/>
            <person name="Kang M.S."/>
            <person name="Kim J.Y."/>
            <person name="Jang J.H."/>
            <person name="Kim M.K."/>
        </authorList>
    </citation>
    <scope>NUCLEOTIDE SEQUENCE [LARGE SCALE GENOMIC DNA]</scope>
    <source>
        <strain evidence="10 11">KCTC 52873</strain>
    </source>
</reference>
<evidence type="ECO:0000256" key="5">
    <source>
        <dbReference type="ARBA" id="ARBA00022989"/>
    </source>
</evidence>
<evidence type="ECO:0000256" key="4">
    <source>
        <dbReference type="ARBA" id="ARBA00022692"/>
    </source>
</evidence>
<feature type="transmembrane region" description="Helical" evidence="9">
    <location>
        <begin position="471"/>
        <end position="489"/>
    </location>
</feature>
<proteinExistence type="predicted"/>
<keyword evidence="2" id="KW-0328">Glycosyltransferase</keyword>
<sequence>MGTLALLLIVLYGLGLAFIFCYSLIQLHLTFLYWRCRKQNSALGTATPLQPLNLPLVTVQLPVYNEKFVVERLIDAIVALDYPNDKLQIQVLDDSEDETKTLVARKVAFYQQQGYNITQVLRPGRQGYKAGALQYALPLATGEFIAIFDADFLPSPDFLIKTVVEFKNPTVGVVQTRWGHLNENYSLLTQLQAFGLNAHFTVEQTGRSCGGHFLNFNGTGGIWRKACIEDAGGWQADTLTEDLDLSYRAQLRHWQFRYLEFLEAPAELPVTMPAIKSQQFRWTKGAAENARKNLGKVFRSDKPWLTKMHALFHLGNSSVFVGVLLTGLLSLPVLFIQEFYPQWQAYYLSRALFLISLAGLVAFYYTAYRQSNQGARSGSRLLFLPRFFWFLTFSMGLSLHNALAVMEGYTGKKTPFIRTPKFNIRSNHDSWQQNPYRTASINLLTVLEGILAMYFLIGVFAGFYLHRYGLLPFHIMLTLGLGGVFFLTLKHSR</sequence>
<keyword evidence="6" id="KW-0333">Golgi apparatus</keyword>
<keyword evidence="4 9" id="KW-0812">Transmembrane</keyword>
<evidence type="ECO:0000256" key="8">
    <source>
        <dbReference type="ARBA" id="ARBA00023316"/>
    </source>
</evidence>
<feature type="transmembrane region" description="Helical" evidence="9">
    <location>
        <begin position="387"/>
        <end position="406"/>
    </location>
</feature>
<dbReference type="PANTHER" id="PTHR32044">
    <property type="entry name" value="GLUCOMANNAN 4-BETA-MANNOSYLTRANSFERASE 9"/>
    <property type="match status" value="1"/>
</dbReference>
<dbReference type="PANTHER" id="PTHR32044:SF80">
    <property type="entry name" value="XYLOGLUCAN GLYCOSYLTRANSFERASE 2-RELATED"/>
    <property type="match status" value="1"/>
</dbReference>
<dbReference type="Proteomes" id="UP000515237">
    <property type="component" value="Chromosome"/>
</dbReference>
<dbReference type="GO" id="GO:0071555">
    <property type="term" value="P:cell wall organization"/>
    <property type="evidence" value="ECO:0007669"/>
    <property type="project" value="UniProtKB-KW"/>
</dbReference>
<evidence type="ECO:0000256" key="9">
    <source>
        <dbReference type="SAM" id="Phobius"/>
    </source>
</evidence>
<evidence type="ECO:0000256" key="1">
    <source>
        <dbReference type="ARBA" id="ARBA00004653"/>
    </source>
</evidence>
<dbReference type="SUPFAM" id="SSF53448">
    <property type="entry name" value="Nucleotide-diphospho-sugar transferases"/>
    <property type="match status" value="1"/>
</dbReference>
<dbReference type="Gene3D" id="3.90.550.10">
    <property type="entry name" value="Spore Coat Polysaccharide Biosynthesis Protein SpsA, Chain A"/>
    <property type="match status" value="1"/>
</dbReference>
<name>A0A7G7GDX5_9BACT</name>
<keyword evidence="8" id="KW-0961">Cell wall biogenesis/degradation</keyword>
<keyword evidence="5 9" id="KW-1133">Transmembrane helix</keyword>
<keyword evidence="11" id="KW-1185">Reference proteome</keyword>
<gene>
    <name evidence="10" type="ORF">HUW51_22545</name>
</gene>
<feature type="transmembrane region" description="Helical" evidence="9">
    <location>
        <begin position="310"/>
        <end position="335"/>
    </location>
</feature>
<evidence type="ECO:0000256" key="6">
    <source>
        <dbReference type="ARBA" id="ARBA00023034"/>
    </source>
</evidence>
<dbReference type="KEGG" id="aswu:HUW51_22545"/>
<dbReference type="AlphaFoldDB" id="A0A7G7GDX5"/>
<feature type="transmembrane region" description="Helical" evidence="9">
    <location>
        <begin position="347"/>
        <end position="367"/>
    </location>
</feature>
<dbReference type="RefSeq" id="WP_185271850.1">
    <property type="nucleotide sequence ID" value="NZ_CP055156.1"/>
</dbReference>
<dbReference type="CDD" id="cd06437">
    <property type="entry name" value="CESA_CaSu_A2"/>
    <property type="match status" value="1"/>
</dbReference>
<dbReference type="Pfam" id="PF13641">
    <property type="entry name" value="Glyco_tranf_2_3"/>
    <property type="match status" value="1"/>
</dbReference>
<keyword evidence="7 9" id="KW-0472">Membrane</keyword>
<keyword evidence="3 10" id="KW-0808">Transferase</keyword>
<evidence type="ECO:0000313" key="10">
    <source>
        <dbReference type="EMBL" id="QNF35359.1"/>
    </source>
</evidence>